<dbReference type="Proteomes" id="UP001497623">
    <property type="component" value="Unassembled WGS sequence"/>
</dbReference>
<dbReference type="AlphaFoldDB" id="A0AAV2Q5E2"/>
<evidence type="ECO:0000313" key="2">
    <source>
        <dbReference type="EMBL" id="CAL4071580.1"/>
    </source>
</evidence>
<evidence type="ECO:0000313" key="3">
    <source>
        <dbReference type="Proteomes" id="UP001497623"/>
    </source>
</evidence>
<name>A0AAV2Q5E2_MEGNR</name>
<feature type="chain" id="PRO_5043774593" evidence="1">
    <location>
        <begin position="26"/>
        <end position="206"/>
    </location>
</feature>
<keyword evidence="3" id="KW-1185">Reference proteome</keyword>
<proteinExistence type="predicted"/>
<dbReference type="EMBL" id="CAXKWB010004012">
    <property type="protein sequence ID" value="CAL4071580.1"/>
    <property type="molecule type" value="Genomic_DNA"/>
</dbReference>
<organism evidence="2 3">
    <name type="scientific">Meganyctiphanes norvegica</name>
    <name type="common">Northern krill</name>
    <name type="synonym">Thysanopoda norvegica</name>
    <dbReference type="NCBI Taxonomy" id="48144"/>
    <lineage>
        <taxon>Eukaryota</taxon>
        <taxon>Metazoa</taxon>
        <taxon>Ecdysozoa</taxon>
        <taxon>Arthropoda</taxon>
        <taxon>Crustacea</taxon>
        <taxon>Multicrustacea</taxon>
        <taxon>Malacostraca</taxon>
        <taxon>Eumalacostraca</taxon>
        <taxon>Eucarida</taxon>
        <taxon>Euphausiacea</taxon>
        <taxon>Euphausiidae</taxon>
        <taxon>Meganyctiphanes</taxon>
    </lineage>
</organism>
<protein>
    <submittedName>
        <fullName evidence="2">Uncharacterized protein</fullName>
    </submittedName>
</protein>
<feature type="signal peptide" evidence="1">
    <location>
        <begin position="1"/>
        <end position="25"/>
    </location>
</feature>
<evidence type="ECO:0000256" key="1">
    <source>
        <dbReference type="SAM" id="SignalP"/>
    </source>
</evidence>
<comment type="caution">
    <text evidence="2">The sequence shown here is derived from an EMBL/GenBank/DDBJ whole genome shotgun (WGS) entry which is preliminary data.</text>
</comment>
<sequence length="206" mass="22588">MIVRISAAMIMFLVLGAKLPAPTLSQGLEHGLNDFCHIFVEPRLVLCHGTCKPRCGWDETVGHGYCGSRCYCCKPKIINTCFGKCRTHWGYGYCKETCEYGEERFGRCLGGSCSCCKYRPTCHRGPCRTRRGYGYCKETCGFGEELLGGCKGGNGCSCCRNRPIERPVCGALDCNNGNSKCCSRYGPCLGEPLPWCSCPGEGCMTK</sequence>
<accession>A0AAV2Q5E2</accession>
<gene>
    <name evidence="2" type="ORF">MNOR_LOCUS8592</name>
</gene>
<reference evidence="2 3" key="1">
    <citation type="submission" date="2024-05" db="EMBL/GenBank/DDBJ databases">
        <authorList>
            <person name="Wallberg A."/>
        </authorList>
    </citation>
    <scope>NUCLEOTIDE SEQUENCE [LARGE SCALE GENOMIC DNA]</scope>
</reference>
<keyword evidence="1" id="KW-0732">Signal</keyword>